<comment type="caution">
    <text evidence="15">The sequence shown here is derived from an EMBL/GenBank/DDBJ whole genome shotgun (WGS) entry which is preliminary data.</text>
</comment>
<dbReference type="GO" id="GO:0006508">
    <property type="term" value="P:proteolysis"/>
    <property type="evidence" value="ECO:0007669"/>
    <property type="project" value="UniProtKB-KW"/>
</dbReference>
<dbReference type="GO" id="GO:0008270">
    <property type="term" value="F:zinc ion binding"/>
    <property type="evidence" value="ECO:0007669"/>
    <property type="project" value="InterPro"/>
</dbReference>
<dbReference type="Pfam" id="PF07504">
    <property type="entry name" value="FTP"/>
    <property type="match status" value="1"/>
</dbReference>
<dbReference type="InterPro" id="IPR027268">
    <property type="entry name" value="Peptidase_M4/M1_CTD_sf"/>
</dbReference>
<keyword evidence="4 13" id="KW-0645">Protease</keyword>
<dbReference type="Pfam" id="PF02128">
    <property type="entry name" value="Peptidase_M36"/>
    <property type="match status" value="1"/>
</dbReference>
<keyword evidence="3 13" id="KW-0964">Secreted</keyword>
<evidence type="ECO:0000256" key="7">
    <source>
        <dbReference type="ARBA" id="ARBA00022801"/>
    </source>
</evidence>
<name>A0A7C8MSD2_9PLEO</name>
<sequence>MRSFLLTLSASLAVIIDAHPTAPHSQTLHRRAVDLNAFRMVLKTEYANSTDVEINPSINKLLKRADPRDTATNLVKTAVPGATFRLAEDHYSGDNGVTHFYFKQTANELDIDNADFNVNIGRNGEVFSYGNSFYKGRVSSLTKRATVDPAAALKSAVTVLQLPVQADQATAEPKEEYKTFVIKQTTGTVKEPMARLVYVQTSERNLALAWRVETDISSNWLVTYVDAQVEEQIHGVVDYAADVTYKVYPWGVNDPTEGSRIVVTNPSDPVASEFGWHDQRNGTTSGNNAVAHNNHDGTDDYIHKPRPVSPDWKFEYPYSLDETDQSKYAAASTTQLFYTVNKYHDLLHKLGFNERAGNFELNNNGDGGKGGDFVILNSQDGSGMNNAGFISSPDGTPGRMKMFMFDNTTPHRDSCFDSGVVIHEYTHGLSSRLTGGPTNPNCLNTAEAGGMGEGWSDFYANAIRIRPQHTRNTPYAIAAWVTGRPEGLRKYFYTTDTKVNPHVYADVDAIVKAVPLSTHSIGTVWASMLHEVLWNLIDKHGKNNAEFPVFDKNGVPTDGKYLAMKLVLDGLALQPCNPNFLTARDAILDADVALTKGTNRCAIWKGFAKRGLGLSARYDAGKKARTNDFQIPMGVC</sequence>
<evidence type="ECO:0000256" key="2">
    <source>
        <dbReference type="ARBA" id="ARBA00006006"/>
    </source>
</evidence>
<dbReference type="PANTHER" id="PTHR33478:SF1">
    <property type="entry name" value="EXTRACELLULAR METALLOPROTEINASE MEP"/>
    <property type="match status" value="1"/>
</dbReference>
<feature type="binding site" evidence="12">
    <location>
        <position position="423"/>
    </location>
    <ligand>
        <name>Zn(2+)</name>
        <dbReference type="ChEBI" id="CHEBI:29105"/>
        <note>catalytic</note>
    </ligand>
</feature>
<feature type="chain" id="PRO_5029035041" description="Extracellular metalloproteinase" evidence="13">
    <location>
        <begin position="19"/>
        <end position="636"/>
    </location>
</feature>
<feature type="signal peptide" evidence="13">
    <location>
        <begin position="1"/>
        <end position="18"/>
    </location>
</feature>
<feature type="domain" description="FTP" evidence="14">
    <location>
        <begin position="82"/>
        <end position="133"/>
    </location>
</feature>
<feature type="binding site" evidence="12">
    <location>
        <position position="242"/>
    </location>
    <ligand>
        <name>Zn(2+)</name>
        <dbReference type="ChEBI" id="CHEBI:29105"/>
        <note>catalytic</note>
    </ligand>
</feature>
<dbReference type="PRINTS" id="PR00999">
    <property type="entry name" value="FUNGALYSIN"/>
</dbReference>
<dbReference type="CDD" id="cd09596">
    <property type="entry name" value="M36"/>
    <property type="match status" value="1"/>
</dbReference>
<keyword evidence="6 13" id="KW-0732">Signal</keyword>
<comment type="subcellular location">
    <subcellularLocation>
        <location evidence="1 13">Secreted</location>
    </subcellularLocation>
</comment>
<dbReference type="Gene3D" id="3.10.170.10">
    <property type="match status" value="1"/>
</dbReference>
<gene>
    <name evidence="15" type="ORF">BDV95DRAFT_281632</name>
</gene>
<protein>
    <recommendedName>
        <fullName evidence="13">Extracellular metalloproteinase</fullName>
        <ecNumber evidence="13">3.4.24.-</ecNumber>
    </recommendedName>
    <alternativeName>
        <fullName evidence="13">Fungalysin</fullName>
    </alternativeName>
</protein>
<evidence type="ECO:0000256" key="10">
    <source>
        <dbReference type="ARBA" id="ARBA00023145"/>
    </source>
</evidence>
<dbReference type="SUPFAM" id="SSF55486">
    <property type="entry name" value="Metalloproteases ('zincins'), catalytic domain"/>
    <property type="match status" value="1"/>
</dbReference>
<keyword evidence="10 13" id="KW-0865">Zymogen</keyword>
<accession>A0A7C8MSD2</accession>
<evidence type="ECO:0000256" key="6">
    <source>
        <dbReference type="ARBA" id="ARBA00022729"/>
    </source>
</evidence>
<dbReference type="EMBL" id="JAADJZ010000004">
    <property type="protein sequence ID" value="KAF2875784.1"/>
    <property type="molecule type" value="Genomic_DNA"/>
</dbReference>
<organism evidence="15 16">
    <name type="scientific">Massariosphaeria phaeospora</name>
    <dbReference type="NCBI Taxonomy" id="100035"/>
    <lineage>
        <taxon>Eukaryota</taxon>
        <taxon>Fungi</taxon>
        <taxon>Dikarya</taxon>
        <taxon>Ascomycota</taxon>
        <taxon>Pezizomycotina</taxon>
        <taxon>Dothideomycetes</taxon>
        <taxon>Pleosporomycetidae</taxon>
        <taxon>Pleosporales</taxon>
        <taxon>Pleosporales incertae sedis</taxon>
        <taxon>Massariosphaeria</taxon>
    </lineage>
</organism>
<feature type="binding site" evidence="12">
    <location>
        <position position="427"/>
    </location>
    <ligand>
        <name>Zn(2+)</name>
        <dbReference type="ChEBI" id="CHEBI:29105"/>
        <note>catalytic</note>
    </ligand>
</feature>
<evidence type="ECO:0000256" key="3">
    <source>
        <dbReference type="ARBA" id="ARBA00022525"/>
    </source>
</evidence>
<comment type="cofactor">
    <cofactor evidence="12">
        <name>Zn(2+)</name>
        <dbReference type="ChEBI" id="CHEBI:29105"/>
    </cofactor>
    <text evidence="12">Binds 1 zinc ion per subunit.</text>
</comment>
<dbReference type="GO" id="GO:0004222">
    <property type="term" value="F:metalloendopeptidase activity"/>
    <property type="evidence" value="ECO:0007669"/>
    <property type="project" value="InterPro"/>
</dbReference>
<dbReference type="InterPro" id="IPR050371">
    <property type="entry name" value="Fungal_virulence_M36"/>
</dbReference>
<evidence type="ECO:0000256" key="11">
    <source>
        <dbReference type="PIRSR" id="PIRSR601842-1"/>
    </source>
</evidence>
<evidence type="ECO:0000313" key="16">
    <source>
        <dbReference type="Proteomes" id="UP000481861"/>
    </source>
</evidence>
<dbReference type="GO" id="GO:0005576">
    <property type="term" value="C:extracellular region"/>
    <property type="evidence" value="ECO:0007669"/>
    <property type="project" value="UniProtKB-SubCell"/>
</dbReference>
<dbReference type="PANTHER" id="PTHR33478">
    <property type="entry name" value="EXTRACELLULAR METALLOPROTEINASE MEP"/>
    <property type="match status" value="1"/>
</dbReference>
<keyword evidence="5 12" id="KW-0479">Metal-binding</keyword>
<dbReference type="Gene3D" id="1.10.390.10">
    <property type="entry name" value="Neutral Protease Domain 2"/>
    <property type="match status" value="1"/>
</dbReference>
<keyword evidence="7 13" id="KW-0378">Hydrolase</keyword>
<evidence type="ECO:0000256" key="5">
    <source>
        <dbReference type="ARBA" id="ARBA00022723"/>
    </source>
</evidence>
<dbReference type="InterPro" id="IPR011096">
    <property type="entry name" value="FTP_domain"/>
</dbReference>
<dbReference type="InterPro" id="IPR001842">
    <property type="entry name" value="Peptidase_M36"/>
</dbReference>
<keyword evidence="8 12" id="KW-0862">Zinc</keyword>
<feature type="binding site" evidence="12">
    <location>
        <position position="453"/>
    </location>
    <ligand>
        <name>Zn(2+)</name>
        <dbReference type="ChEBI" id="CHEBI:29105"/>
        <note>catalytic</note>
    </ligand>
</feature>
<evidence type="ECO:0000256" key="13">
    <source>
        <dbReference type="RuleBase" id="RU364017"/>
    </source>
</evidence>
<reference evidence="15 16" key="1">
    <citation type="submission" date="2020-01" db="EMBL/GenBank/DDBJ databases">
        <authorList>
            <consortium name="DOE Joint Genome Institute"/>
            <person name="Haridas S."/>
            <person name="Albert R."/>
            <person name="Binder M."/>
            <person name="Bloem J."/>
            <person name="Labutti K."/>
            <person name="Salamov A."/>
            <person name="Andreopoulos B."/>
            <person name="Baker S.E."/>
            <person name="Barry K."/>
            <person name="Bills G."/>
            <person name="Bluhm B.H."/>
            <person name="Cannon C."/>
            <person name="Castanera R."/>
            <person name="Culley D.E."/>
            <person name="Daum C."/>
            <person name="Ezra D."/>
            <person name="Gonzalez J.B."/>
            <person name="Henrissat B."/>
            <person name="Kuo A."/>
            <person name="Liang C."/>
            <person name="Lipzen A."/>
            <person name="Lutzoni F."/>
            <person name="Magnuson J."/>
            <person name="Mondo S."/>
            <person name="Nolan M."/>
            <person name="Ohm R."/>
            <person name="Pangilinan J."/>
            <person name="Park H.-J.H."/>
            <person name="Ramirez L."/>
            <person name="Alfaro M."/>
            <person name="Sun H."/>
            <person name="Tritt A."/>
            <person name="Yoshinaga Y."/>
            <person name="Zwiers L.-H.L."/>
            <person name="Turgeon B.G."/>
            <person name="Goodwin S.B."/>
            <person name="Spatafora J.W."/>
            <person name="Crous P.W."/>
            <person name="Grigoriev I.V."/>
        </authorList>
    </citation>
    <scope>NUCLEOTIDE SEQUENCE [LARGE SCALE GENOMIC DNA]</scope>
    <source>
        <strain evidence="15 16">CBS 611.86</strain>
    </source>
</reference>
<comment type="similarity">
    <text evidence="2 13">Belongs to the peptidase M36 family.</text>
</comment>
<keyword evidence="16" id="KW-1185">Reference proteome</keyword>
<evidence type="ECO:0000259" key="14">
    <source>
        <dbReference type="Pfam" id="PF07504"/>
    </source>
</evidence>
<evidence type="ECO:0000313" key="15">
    <source>
        <dbReference type="EMBL" id="KAF2875784.1"/>
    </source>
</evidence>
<evidence type="ECO:0000256" key="1">
    <source>
        <dbReference type="ARBA" id="ARBA00004613"/>
    </source>
</evidence>
<feature type="active site" evidence="11">
    <location>
        <position position="424"/>
    </location>
</feature>
<dbReference type="Proteomes" id="UP000481861">
    <property type="component" value="Unassembled WGS sequence"/>
</dbReference>
<evidence type="ECO:0000256" key="4">
    <source>
        <dbReference type="ARBA" id="ARBA00022670"/>
    </source>
</evidence>
<dbReference type="EC" id="3.4.24.-" evidence="13"/>
<evidence type="ECO:0000256" key="9">
    <source>
        <dbReference type="ARBA" id="ARBA00023049"/>
    </source>
</evidence>
<dbReference type="OrthoDB" id="3227768at2759"/>
<dbReference type="AlphaFoldDB" id="A0A7C8MSD2"/>
<evidence type="ECO:0000256" key="8">
    <source>
        <dbReference type="ARBA" id="ARBA00022833"/>
    </source>
</evidence>
<keyword evidence="9 13" id="KW-0482">Metalloprotease</keyword>
<proteinExistence type="inferred from homology"/>
<evidence type="ECO:0000256" key="12">
    <source>
        <dbReference type="PIRSR" id="PIRSR601842-2"/>
    </source>
</evidence>